<keyword evidence="1" id="KW-0175">Coiled coil</keyword>
<feature type="coiled-coil region" evidence="1">
    <location>
        <begin position="120"/>
        <end position="175"/>
    </location>
</feature>
<sequence>MKKDTIEQLFDGLQGQLDVAQPSEDHKANFFAKLQATAVTQAPEPVKTTSLNWWKPLAIAASVLLLAGIFWTQTAGISNEGNLADVSPEMEQTQDFFTQTIEKELSEIRKKSTPQTREIVESAIANLAVLENNYKKLQKDLIESGEDKRVIYAMITNFQNRIDLLQQVLEQMNAVNELTTLEPARL</sequence>
<proteinExistence type="predicted"/>
<gene>
    <name evidence="2" type="ORF">EAX61_01235</name>
</gene>
<dbReference type="OrthoDB" id="1143801at2"/>
<dbReference type="RefSeq" id="WP_121915828.1">
    <property type="nucleotide sequence ID" value="NZ_REFV01000001.1"/>
</dbReference>
<organism evidence="2 3">
    <name type="scientific">Dokdonia sinensis</name>
    <dbReference type="NCBI Taxonomy" id="2479847"/>
    <lineage>
        <taxon>Bacteria</taxon>
        <taxon>Pseudomonadati</taxon>
        <taxon>Bacteroidota</taxon>
        <taxon>Flavobacteriia</taxon>
        <taxon>Flavobacteriales</taxon>
        <taxon>Flavobacteriaceae</taxon>
        <taxon>Dokdonia</taxon>
    </lineage>
</organism>
<evidence type="ECO:0008006" key="4">
    <source>
        <dbReference type="Google" id="ProtNLM"/>
    </source>
</evidence>
<dbReference type="Proteomes" id="UP000281985">
    <property type="component" value="Unassembled WGS sequence"/>
</dbReference>
<reference evidence="2 3" key="1">
    <citation type="submission" date="2018-10" db="EMBL/GenBank/DDBJ databases">
        <title>Dokdonia luteus sp. nov., isolated from sea water.</title>
        <authorList>
            <person name="Zhou L.Y."/>
            <person name="Du Z.J."/>
        </authorList>
    </citation>
    <scope>NUCLEOTIDE SEQUENCE [LARGE SCALE GENOMIC DNA]</scope>
    <source>
        <strain evidence="2 3">SH27</strain>
    </source>
</reference>
<evidence type="ECO:0000256" key="1">
    <source>
        <dbReference type="SAM" id="Coils"/>
    </source>
</evidence>
<dbReference type="EMBL" id="REFV01000001">
    <property type="protein sequence ID" value="RMB64032.1"/>
    <property type="molecule type" value="Genomic_DNA"/>
</dbReference>
<evidence type="ECO:0000313" key="2">
    <source>
        <dbReference type="EMBL" id="RMB64032.1"/>
    </source>
</evidence>
<comment type="caution">
    <text evidence="2">The sequence shown here is derived from an EMBL/GenBank/DDBJ whole genome shotgun (WGS) entry which is preliminary data.</text>
</comment>
<keyword evidence="3" id="KW-1185">Reference proteome</keyword>
<accession>A0A3M0GMS3</accession>
<name>A0A3M0GMS3_9FLAO</name>
<evidence type="ECO:0000313" key="3">
    <source>
        <dbReference type="Proteomes" id="UP000281985"/>
    </source>
</evidence>
<dbReference type="AlphaFoldDB" id="A0A3M0GMS3"/>
<protein>
    <recommendedName>
        <fullName evidence="4">DUF4179 domain-containing protein</fullName>
    </recommendedName>
</protein>